<dbReference type="Proteomes" id="UP000199339">
    <property type="component" value="Unassembled WGS sequence"/>
</dbReference>
<dbReference type="PANTHER" id="PTHR21621:SF0">
    <property type="entry name" value="BETA-CITRYLGLUTAMATE SYNTHASE B-RELATED"/>
    <property type="match status" value="1"/>
</dbReference>
<evidence type="ECO:0000256" key="2">
    <source>
        <dbReference type="PROSITE-ProRule" id="PRU00409"/>
    </source>
</evidence>
<protein>
    <submittedName>
        <fullName evidence="4">Ribosomal protein S6--L-glutamate ligase</fullName>
    </submittedName>
</protein>
<reference evidence="5" key="1">
    <citation type="submission" date="2016-10" db="EMBL/GenBank/DDBJ databases">
        <authorList>
            <person name="Varghese N."/>
            <person name="Submissions S."/>
        </authorList>
    </citation>
    <scope>NUCLEOTIDE SEQUENCE [LARGE SCALE GENOMIC DNA]</scope>
    <source>
        <strain evidence="5">CGMCC 1.6775</strain>
    </source>
</reference>
<keyword evidence="2" id="KW-0547">Nucleotide-binding</keyword>
<organism evidence="4 5">
    <name type="scientific">Marinobacter pelagius</name>
    <dbReference type="NCBI Taxonomy" id="379482"/>
    <lineage>
        <taxon>Bacteria</taxon>
        <taxon>Pseudomonadati</taxon>
        <taxon>Pseudomonadota</taxon>
        <taxon>Gammaproteobacteria</taxon>
        <taxon>Pseudomonadales</taxon>
        <taxon>Marinobacteraceae</taxon>
        <taxon>Marinobacter</taxon>
    </lineage>
</organism>
<dbReference type="GO" id="GO:0005737">
    <property type="term" value="C:cytoplasm"/>
    <property type="evidence" value="ECO:0007669"/>
    <property type="project" value="TreeGrafter"/>
</dbReference>
<name>A0A1I4RRI8_9GAMM</name>
<keyword evidence="5" id="KW-1185">Reference proteome</keyword>
<evidence type="ECO:0000313" key="5">
    <source>
        <dbReference type="Proteomes" id="UP000199339"/>
    </source>
</evidence>
<keyword evidence="4" id="KW-0687">Ribonucleoprotein</keyword>
<dbReference type="InterPro" id="IPR011761">
    <property type="entry name" value="ATP-grasp"/>
</dbReference>
<dbReference type="GO" id="GO:0009432">
    <property type="term" value="P:SOS response"/>
    <property type="evidence" value="ECO:0007669"/>
    <property type="project" value="TreeGrafter"/>
</dbReference>
<dbReference type="SUPFAM" id="SSF56059">
    <property type="entry name" value="Glutathione synthetase ATP-binding domain-like"/>
    <property type="match status" value="1"/>
</dbReference>
<dbReference type="GO" id="GO:0018169">
    <property type="term" value="F:ribosomal S6-glutamic acid ligase activity"/>
    <property type="evidence" value="ECO:0007669"/>
    <property type="project" value="TreeGrafter"/>
</dbReference>
<sequence>MRSINTVRKIPLARCRELNKMRSVFHQAVTMHLVSFNAFRTLGFPDTMVLKPEHYLQHKALLQEADWVLFPEYWQLNALVHGLKCRVFPSIASYRIGHDKVEMTRAFQTVAPEHTPWTMIEANGPLERDKIWDAMSLPFVAKLPKASMGEGVWLIETREDWRRYCERTEVLYAQEYLPIDRDVRVVVIGDEVLTAYWRTQADQGFYNNVARGGQIDNSPVPEAATGLALRLAHELGVDHAGFDIALVGGYPYVLEFNRLFGNKGLDKGTDLQQAILGYLRRQTVPRDPDGPTGPPLWPVAI</sequence>
<dbReference type="GO" id="GO:0005524">
    <property type="term" value="F:ATP binding"/>
    <property type="evidence" value="ECO:0007669"/>
    <property type="project" value="UniProtKB-UniRule"/>
</dbReference>
<dbReference type="AlphaFoldDB" id="A0A1I4RRI8"/>
<dbReference type="PROSITE" id="PS50975">
    <property type="entry name" value="ATP_GRASP"/>
    <property type="match status" value="1"/>
</dbReference>
<evidence type="ECO:0000256" key="1">
    <source>
        <dbReference type="ARBA" id="ARBA00023211"/>
    </source>
</evidence>
<evidence type="ECO:0000259" key="3">
    <source>
        <dbReference type="PROSITE" id="PS50975"/>
    </source>
</evidence>
<keyword evidence="2" id="KW-0067">ATP-binding</keyword>
<dbReference type="GO" id="GO:0005840">
    <property type="term" value="C:ribosome"/>
    <property type="evidence" value="ECO:0007669"/>
    <property type="project" value="UniProtKB-KW"/>
</dbReference>
<keyword evidence="4" id="KW-0689">Ribosomal protein</keyword>
<feature type="domain" description="ATP-grasp" evidence="3">
    <location>
        <begin position="104"/>
        <end position="285"/>
    </location>
</feature>
<proteinExistence type="predicted"/>
<dbReference type="GO" id="GO:0046872">
    <property type="term" value="F:metal ion binding"/>
    <property type="evidence" value="ECO:0007669"/>
    <property type="project" value="InterPro"/>
</dbReference>
<keyword evidence="1" id="KW-0464">Manganese</keyword>
<dbReference type="Pfam" id="PF08443">
    <property type="entry name" value="RimK"/>
    <property type="match status" value="1"/>
</dbReference>
<accession>A0A1I4RRI8</accession>
<gene>
    <name evidence="4" type="ORF">SAMN04487961_0656</name>
</gene>
<dbReference type="InterPro" id="IPR013651">
    <property type="entry name" value="ATP-grasp_RimK-type"/>
</dbReference>
<dbReference type="PANTHER" id="PTHR21621">
    <property type="entry name" value="RIBOSOMAL PROTEIN S6 MODIFICATION PROTEIN"/>
    <property type="match status" value="1"/>
</dbReference>
<evidence type="ECO:0000313" key="4">
    <source>
        <dbReference type="EMBL" id="SFM54887.1"/>
    </source>
</evidence>
<keyword evidence="4" id="KW-0436">Ligase</keyword>
<dbReference type="EMBL" id="FOUR01000001">
    <property type="protein sequence ID" value="SFM54887.1"/>
    <property type="molecule type" value="Genomic_DNA"/>
</dbReference>
<dbReference type="Gene3D" id="3.30.470.20">
    <property type="entry name" value="ATP-grasp fold, B domain"/>
    <property type="match status" value="1"/>
</dbReference>